<organism evidence="1 2">
    <name type="scientific">Cirrhinus mrigala</name>
    <name type="common">Mrigala</name>
    <dbReference type="NCBI Taxonomy" id="683832"/>
    <lineage>
        <taxon>Eukaryota</taxon>
        <taxon>Metazoa</taxon>
        <taxon>Chordata</taxon>
        <taxon>Craniata</taxon>
        <taxon>Vertebrata</taxon>
        <taxon>Euteleostomi</taxon>
        <taxon>Actinopterygii</taxon>
        <taxon>Neopterygii</taxon>
        <taxon>Teleostei</taxon>
        <taxon>Ostariophysi</taxon>
        <taxon>Cypriniformes</taxon>
        <taxon>Cyprinidae</taxon>
        <taxon>Labeoninae</taxon>
        <taxon>Labeonini</taxon>
        <taxon>Cirrhinus</taxon>
    </lineage>
</organism>
<reference evidence="1 2" key="1">
    <citation type="submission" date="2024-05" db="EMBL/GenBank/DDBJ databases">
        <title>Genome sequencing and assembly of Indian major carp, Cirrhinus mrigala (Hamilton, 1822).</title>
        <authorList>
            <person name="Mohindra V."/>
            <person name="Chowdhury L.M."/>
            <person name="Lal K."/>
            <person name="Jena J.K."/>
        </authorList>
    </citation>
    <scope>NUCLEOTIDE SEQUENCE [LARGE SCALE GENOMIC DNA]</scope>
    <source>
        <strain evidence="1">CM1030</strain>
        <tissue evidence="1">Blood</tissue>
    </source>
</reference>
<gene>
    <name evidence="1" type="ORF">M9458_000109</name>
</gene>
<comment type="caution">
    <text evidence="1">The sequence shown here is derived from an EMBL/GenBank/DDBJ whole genome shotgun (WGS) entry which is preliminary data.</text>
</comment>
<name>A0ABD0RUH2_CIRMR</name>
<feature type="non-terminal residue" evidence="1">
    <location>
        <position position="125"/>
    </location>
</feature>
<dbReference type="AlphaFoldDB" id="A0ABD0RUH2"/>
<proteinExistence type="predicted"/>
<sequence>MQSKLGISELRSSSRVVDPTLFNIYINELAEALDCSDGIPGLALHDSEVKCLLYADDLVLLLALLEQYCEEWALTVNLDKTGVIVFQKKARSQGNRYQFSYGGEVLEHSTSYTYLGIEISASGGL</sequence>
<dbReference type="Proteomes" id="UP001529510">
    <property type="component" value="Unassembled WGS sequence"/>
</dbReference>
<keyword evidence="2" id="KW-1185">Reference proteome</keyword>
<evidence type="ECO:0008006" key="3">
    <source>
        <dbReference type="Google" id="ProtNLM"/>
    </source>
</evidence>
<evidence type="ECO:0000313" key="1">
    <source>
        <dbReference type="EMBL" id="KAL0202091.1"/>
    </source>
</evidence>
<dbReference type="EMBL" id="JAMKFB020000001">
    <property type="protein sequence ID" value="KAL0202091.1"/>
    <property type="molecule type" value="Genomic_DNA"/>
</dbReference>
<evidence type="ECO:0000313" key="2">
    <source>
        <dbReference type="Proteomes" id="UP001529510"/>
    </source>
</evidence>
<accession>A0ABD0RUH2</accession>
<protein>
    <recommendedName>
        <fullName evidence="3">Reverse transcriptase</fullName>
    </recommendedName>
</protein>